<dbReference type="InterPro" id="IPR013785">
    <property type="entry name" value="Aldolase_TIM"/>
</dbReference>
<dbReference type="Proteomes" id="UP001497453">
    <property type="component" value="Chromosome 5"/>
</dbReference>
<reference evidence="14" key="1">
    <citation type="submission" date="2024-04" db="EMBL/GenBank/DDBJ databases">
        <authorList>
            <person name="Shaw F."/>
            <person name="Minotto A."/>
        </authorList>
    </citation>
    <scope>NUCLEOTIDE SEQUENCE [LARGE SCALE GENOMIC DNA]</scope>
</reference>
<dbReference type="NCBIfam" id="TIGR01036">
    <property type="entry name" value="pyrD_sub2"/>
    <property type="match status" value="1"/>
</dbReference>
<dbReference type="InterPro" id="IPR005719">
    <property type="entry name" value="Dihydroorotate_DH_2"/>
</dbReference>
<dbReference type="EMBL" id="OZ037948">
    <property type="protein sequence ID" value="CAL1708361.1"/>
    <property type="molecule type" value="Genomic_DNA"/>
</dbReference>
<name>A0ABP1DKJ8_9APHY</name>
<sequence>MFRAPVSRRLVSRLYNHPVRITRRSASTSSTSISSPVRTGLYATVFTISAGLFAVYYFDSRSAIHRYVLTPVLRYALDPETGHKFAVKALGSGIAPRDTQPDDACLKAEIWGEQLSNPIGIAAGFDKNGEAIDGLFNLGFSWVEIGSVTPKPQPGNPKPRVFHLPSDRALINRYGFPSEGHTLVISRLKARIPTLEEEDFERGVGPASLREGKLLAVNLGKNKSSPPDAVTDFVEGVKKFTGLADVLVVNVSSPNTPGLRGLQTRTLLQELLTEVTKARDETIAHLRSSRTPKIILKIAPDLTESDVLDIAEAVRTSGVDGVIVSNTTIQRPPNLSHPNKSEVGGLSGPPLKPITLSILKTLRSNLPSSIPIIGCGGITSGSDALEYAKAGATYVQLYTEFGYDGVGTARRIKDELKTELQKDGTTWMDVVRRSVQEKSFKEQPKPLQQGEATVEVLIQEAEELKLLLDSFGEKLLSGADSGVSAETTAS</sequence>
<evidence type="ECO:0000256" key="2">
    <source>
        <dbReference type="ARBA" id="ARBA00005161"/>
    </source>
</evidence>
<dbReference type="EC" id="1.3.5.2" evidence="4 11"/>
<evidence type="ECO:0000256" key="10">
    <source>
        <dbReference type="ARBA" id="ARBA00048639"/>
    </source>
</evidence>
<evidence type="ECO:0000313" key="13">
    <source>
        <dbReference type="EMBL" id="CAL1708361.1"/>
    </source>
</evidence>
<dbReference type="PANTHER" id="PTHR48109:SF4">
    <property type="entry name" value="DIHYDROOROTATE DEHYDROGENASE (QUINONE), MITOCHONDRIAL"/>
    <property type="match status" value="1"/>
</dbReference>
<accession>A0ABP1DKJ8</accession>
<comment type="subcellular location">
    <subcellularLocation>
        <location evidence="1">Membrane</location>
    </subcellularLocation>
    <subcellularLocation>
        <location evidence="11">Mitochondrion inner membrane</location>
        <topology evidence="11">Single-pass membrane protein</topology>
    </subcellularLocation>
</comment>
<evidence type="ECO:0000313" key="14">
    <source>
        <dbReference type="Proteomes" id="UP001497453"/>
    </source>
</evidence>
<dbReference type="Gene3D" id="3.20.20.70">
    <property type="entry name" value="Aldolase class I"/>
    <property type="match status" value="1"/>
</dbReference>
<evidence type="ECO:0000256" key="6">
    <source>
        <dbReference type="ARBA" id="ARBA00022630"/>
    </source>
</evidence>
<dbReference type="PANTHER" id="PTHR48109">
    <property type="entry name" value="DIHYDROOROTATE DEHYDROGENASE (QUINONE), MITOCHONDRIAL-RELATED"/>
    <property type="match status" value="1"/>
</dbReference>
<comment type="similarity">
    <text evidence="3 11">Belongs to the dihydroorotate dehydrogenase family. Type 2 subfamily.</text>
</comment>
<evidence type="ECO:0000256" key="7">
    <source>
        <dbReference type="ARBA" id="ARBA00022643"/>
    </source>
</evidence>
<dbReference type="InterPro" id="IPR005720">
    <property type="entry name" value="Dihydroorotate_DH_cat"/>
</dbReference>
<feature type="domain" description="Dihydroorotate dehydrogenase catalytic" evidence="12">
    <location>
        <begin position="106"/>
        <end position="420"/>
    </location>
</feature>
<comment type="cofactor">
    <cofactor evidence="11">
        <name>FMN</name>
        <dbReference type="ChEBI" id="CHEBI:58210"/>
    </cofactor>
    <text evidence="11">Binds 1 FMN per subunit.</text>
</comment>
<keyword evidence="7 11" id="KW-0288">FMN</keyword>
<keyword evidence="8 11" id="KW-0560">Oxidoreductase</keyword>
<dbReference type="SUPFAM" id="SSF51395">
    <property type="entry name" value="FMN-linked oxidoreductases"/>
    <property type="match status" value="1"/>
</dbReference>
<dbReference type="PROSITE" id="PS00912">
    <property type="entry name" value="DHODEHASE_2"/>
    <property type="match status" value="1"/>
</dbReference>
<organism evidence="13 14">
    <name type="scientific">Somion occarium</name>
    <dbReference type="NCBI Taxonomy" id="3059160"/>
    <lineage>
        <taxon>Eukaryota</taxon>
        <taxon>Fungi</taxon>
        <taxon>Dikarya</taxon>
        <taxon>Basidiomycota</taxon>
        <taxon>Agaricomycotina</taxon>
        <taxon>Agaricomycetes</taxon>
        <taxon>Polyporales</taxon>
        <taxon>Cerrenaceae</taxon>
        <taxon>Somion</taxon>
    </lineage>
</organism>
<proteinExistence type="inferred from homology"/>
<keyword evidence="6 11" id="KW-0285">Flavoprotein</keyword>
<dbReference type="CDD" id="cd04738">
    <property type="entry name" value="DHOD_2_like"/>
    <property type="match status" value="1"/>
</dbReference>
<evidence type="ECO:0000256" key="3">
    <source>
        <dbReference type="ARBA" id="ARBA00005359"/>
    </source>
</evidence>
<evidence type="ECO:0000256" key="5">
    <source>
        <dbReference type="ARBA" id="ARBA00017599"/>
    </source>
</evidence>
<dbReference type="NCBIfam" id="NF003652">
    <property type="entry name" value="PRK05286.2-5"/>
    <property type="match status" value="1"/>
</dbReference>
<evidence type="ECO:0000256" key="8">
    <source>
        <dbReference type="ARBA" id="ARBA00023002"/>
    </source>
</evidence>
<keyword evidence="11" id="KW-0999">Mitochondrion inner membrane</keyword>
<keyword evidence="9" id="KW-0472">Membrane</keyword>
<dbReference type="InterPro" id="IPR050074">
    <property type="entry name" value="DHO_dehydrogenase"/>
</dbReference>
<dbReference type="PROSITE" id="PS00911">
    <property type="entry name" value="DHODEHASE_1"/>
    <property type="match status" value="1"/>
</dbReference>
<comment type="pathway">
    <text evidence="2 11">Pyrimidine metabolism; UMP biosynthesis via de novo pathway; orotate from (S)-dihydroorotate (quinone route): step 1/1.</text>
</comment>
<evidence type="ECO:0000256" key="9">
    <source>
        <dbReference type="ARBA" id="ARBA00023136"/>
    </source>
</evidence>
<comment type="catalytic activity">
    <reaction evidence="10 11">
        <text>(S)-dihydroorotate + a quinone = orotate + a quinol</text>
        <dbReference type="Rhea" id="RHEA:30187"/>
        <dbReference type="ChEBI" id="CHEBI:24646"/>
        <dbReference type="ChEBI" id="CHEBI:30839"/>
        <dbReference type="ChEBI" id="CHEBI:30864"/>
        <dbReference type="ChEBI" id="CHEBI:132124"/>
        <dbReference type="EC" id="1.3.5.2"/>
    </reaction>
</comment>
<dbReference type="Pfam" id="PF01180">
    <property type="entry name" value="DHO_dh"/>
    <property type="match status" value="1"/>
</dbReference>
<evidence type="ECO:0000259" key="12">
    <source>
        <dbReference type="Pfam" id="PF01180"/>
    </source>
</evidence>
<evidence type="ECO:0000256" key="4">
    <source>
        <dbReference type="ARBA" id="ARBA00012791"/>
    </source>
</evidence>
<keyword evidence="14" id="KW-1185">Reference proteome</keyword>
<protein>
    <recommendedName>
        <fullName evidence="5 11">Dihydroorotate dehydrogenase (quinone), mitochondrial</fullName>
        <shortName evidence="11">DHOdehase</shortName>
        <ecNumber evidence="4 11">1.3.5.2</ecNumber>
    </recommendedName>
</protein>
<gene>
    <name evidence="13" type="ORF">GFSPODELE1_LOCUS6820</name>
</gene>
<evidence type="ECO:0000256" key="11">
    <source>
        <dbReference type="RuleBase" id="RU361255"/>
    </source>
</evidence>
<keyword evidence="11" id="KW-0496">Mitochondrion</keyword>
<dbReference type="NCBIfam" id="NF003645">
    <property type="entry name" value="PRK05286.1-2"/>
    <property type="match status" value="1"/>
</dbReference>
<evidence type="ECO:0000256" key="1">
    <source>
        <dbReference type="ARBA" id="ARBA00004370"/>
    </source>
</evidence>
<dbReference type="InterPro" id="IPR001295">
    <property type="entry name" value="Dihydroorotate_DH_CS"/>
</dbReference>